<dbReference type="Proteomes" id="UP000823786">
    <property type="component" value="Unassembled WGS sequence"/>
</dbReference>
<dbReference type="RefSeq" id="WP_209855046.1">
    <property type="nucleotide sequence ID" value="NZ_JAGGJV010000009.1"/>
</dbReference>
<keyword evidence="2" id="KW-1185">Reference proteome</keyword>
<name>A0ABS4ESX5_9HYPH</name>
<organism evidence="1 2">
    <name type="scientific">Rhizobium herbae</name>
    <dbReference type="NCBI Taxonomy" id="508661"/>
    <lineage>
        <taxon>Bacteria</taxon>
        <taxon>Pseudomonadati</taxon>
        <taxon>Pseudomonadota</taxon>
        <taxon>Alphaproteobacteria</taxon>
        <taxon>Hyphomicrobiales</taxon>
        <taxon>Rhizobiaceae</taxon>
        <taxon>Rhizobium/Agrobacterium group</taxon>
        <taxon>Rhizobium</taxon>
    </lineage>
</organism>
<proteinExistence type="predicted"/>
<gene>
    <name evidence="1" type="ORF">J2Z75_004584</name>
</gene>
<accession>A0ABS4ESX5</accession>
<sequence>MTVYDLDLSDAKFDIMGWHDSRVYSLILPKDDCSLTIDLDYIFQWHQRDGQFVGFDVAPCLLTFHNISGLKIALDYANRGSAYISDIHRKGPKPAPKAGVELWEYEIELDSGTISFTATGYTQSVTGPIVFSESQDLGR</sequence>
<evidence type="ECO:0000313" key="1">
    <source>
        <dbReference type="EMBL" id="MBP1861056.1"/>
    </source>
</evidence>
<evidence type="ECO:0000313" key="2">
    <source>
        <dbReference type="Proteomes" id="UP000823786"/>
    </source>
</evidence>
<dbReference type="EMBL" id="JAGGJV010000009">
    <property type="protein sequence ID" value="MBP1861056.1"/>
    <property type="molecule type" value="Genomic_DNA"/>
</dbReference>
<protein>
    <submittedName>
        <fullName evidence="1">Uncharacterized protein</fullName>
    </submittedName>
</protein>
<reference evidence="1 2" key="1">
    <citation type="submission" date="2021-03" db="EMBL/GenBank/DDBJ databases">
        <title>Genomic Encyclopedia of Type Strains, Phase IV (KMG-IV): sequencing the most valuable type-strain genomes for metagenomic binning, comparative biology and taxonomic classification.</title>
        <authorList>
            <person name="Goeker M."/>
        </authorList>
    </citation>
    <scope>NUCLEOTIDE SEQUENCE [LARGE SCALE GENOMIC DNA]</scope>
    <source>
        <strain evidence="1 2">DSM 26427</strain>
    </source>
</reference>
<comment type="caution">
    <text evidence="1">The sequence shown here is derived from an EMBL/GenBank/DDBJ whole genome shotgun (WGS) entry which is preliminary data.</text>
</comment>